<comment type="catalytic activity">
    <reaction evidence="2">
        <text>2 superoxide + 2 H(+) = H2O2 + O2</text>
        <dbReference type="Rhea" id="RHEA:20696"/>
        <dbReference type="ChEBI" id="CHEBI:15378"/>
        <dbReference type="ChEBI" id="CHEBI:15379"/>
        <dbReference type="ChEBI" id="CHEBI:16240"/>
        <dbReference type="ChEBI" id="CHEBI:18421"/>
        <dbReference type="EC" id="1.15.1.1"/>
    </reaction>
</comment>
<sequence>MRILAAAAGLALMTGSALAQEPATATGTFIDGEGNEIGTAEFTATPGGVLISYEASGLPAGEWVGFHFHETGTCDAATHHESAGAHFNPTDAEHGYLAENGPHAGDMPNQYVAGDGTLRAQVFNPLVTLGEGETDIADRALMIHGGADDYLSQPSGDAGSRLACAVVEAAGQ</sequence>
<dbReference type="EC" id="1.15.1.1" evidence="2"/>
<feature type="signal peptide" evidence="3">
    <location>
        <begin position="1"/>
        <end position="19"/>
    </location>
</feature>
<dbReference type="InterPro" id="IPR036423">
    <property type="entry name" value="SOD-like_Cu/Zn_dom_sf"/>
</dbReference>
<evidence type="ECO:0000259" key="4">
    <source>
        <dbReference type="Pfam" id="PF00080"/>
    </source>
</evidence>
<keyword evidence="2" id="KW-0560">Oxidoreductase</keyword>
<keyword evidence="2" id="KW-0479">Metal-binding</keyword>
<evidence type="ECO:0000256" key="2">
    <source>
        <dbReference type="RuleBase" id="RU000393"/>
    </source>
</evidence>
<feature type="chain" id="PRO_5046558738" description="Superoxide dismutase [Cu-Zn]" evidence="3">
    <location>
        <begin position="20"/>
        <end position="172"/>
    </location>
</feature>
<dbReference type="Gene3D" id="2.60.40.200">
    <property type="entry name" value="Superoxide dismutase, copper/zinc binding domain"/>
    <property type="match status" value="1"/>
</dbReference>
<dbReference type="EMBL" id="JBHUIJ010000005">
    <property type="protein sequence ID" value="MFD2236717.1"/>
    <property type="molecule type" value="Genomic_DNA"/>
</dbReference>
<feature type="domain" description="Superoxide dismutase copper/zinc binding" evidence="4">
    <location>
        <begin position="38"/>
        <end position="167"/>
    </location>
</feature>
<comment type="cofactor">
    <cofactor evidence="2">
        <name>Zn(2+)</name>
        <dbReference type="ChEBI" id="CHEBI:29105"/>
    </cofactor>
    <text evidence="2">Binds 1 zinc ion per subunit.</text>
</comment>
<gene>
    <name evidence="5" type="ORF">ACFSKQ_04470</name>
</gene>
<dbReference type="InterPro" id="IPR018152">
    <property type="entry name" value="SOD_Cu/Zn_BS"/>
</dbReference>
<dbReference type="RefSeq" id="WP_209740017.1">
    <property type="nucleotide sequence ID" value="NZ_CP072611.1"/>
</dbReference>
<protein>
    <recommendedName>
        <fullName evidence="2">Superoxide dismutase [Cu-Zn]</fullName>
        <ecNumber evidence="2">1.15.1.1</ecNumber>
    </recommendedName>
</protein>
<dbReference type="Proteomes" id="UP001597371">
    <property type="component" value="Unassembled WGS sequence"/>
</dbReference>
<evidence type="ECO:0000256" key="1">
    <source>
        <dbReference type="ARBA" id="ARBA00010457"/>
    </source>
</evidence>
<proteinExistence type="inferred from homology"/>
<dbReference type="PANTHER" id="PTHR10003">
    <property type="entry name" value="SUPEROXIDE DISMUTASE CU-ZN -RELATED"/>
    <property type="match status" value="1"/>
</dbReference>
<dbReference type="PROSITE" id="PS00332">
    <property type="entry name" value="SOD_CU_ZN_2"/>
    <property type="match status" value="1"/>
</dbReference>
<comment type="cofactor">
    <cofactor evidence="2">
        <name>Cu cation</name>
        <dbReference type="ChEBI" id="CHEBI:23378"/>
    </cofactor>
    <text evidence="2">Binds 1 copper ion per subunit.</text>
</comment>
<comment type="function">
    <text evidence="2">Destroys radicals which are normally produced within the cells and which are toxic to biological systems.</text>
</comment>
<keyword evidence="6" id="KW-1185">Reference proteome</keyword>
<keyword evidence="2" id="KW-0862">Zinc</keyword>
<dbReference type="InterPro" id="IPR024134">
    <property type="entry name" value="SOD_Cu/Zn_/chaperone"/>
</dbReference>
<accession>A0ABW5CL77</accession>
<name>A0ABW5CL77_9HYPH</name>
<organism evidence="5 6">
    <name type="scientific">Aureimonas populi</name>
    <dbReference type="NCBI Taxonomy" id="1701758"/>
    <lineage>
        <taxon>Bacteria</taxon>
        <taxon>Pseudomonadati</taxon>
        <taxon>Pseudomonadota</taxon>
        <taxon>Alphaproteobacteria</taxon>
        <taxon>Hyphomicrobiales</taxon>
        <taxon>Aurantimonadaceae</taxon>
        <taxon>Aureimonas</taxon>
    </lineage>
</organism>
<reference evidence="6" key="1">
    <citation type="journal article" date="2019" name="Int. J. Syst. Evol. Microbiol.">
        <title>The Global Catalogue of Microorganisms (GCM) 10K type strain sequencing project: providing services to taxonomists for standard genome sequencing and annotation.</title>
        <authorList>
            <consortium name="The Broad Institute Genomics Platform"/>
            <consortium name="The Broad Institute Genome Sequencing Center for Infectious Disease"/>
            <person name="Wu L."/>
            <person name="Ma J."/>
        </authorList>
    </citation>
    <scope>NUCLEOTIDE SEQUENCE [LARGE SCALE GENOMIC DNA]</scope>
    <source>
        <strain evidence="6">ZS-35-S2</strain>
    </source>
</reference>
<comment type="similarity">
    <text evidence="1 2">Belongs to the Cu-Zn superoxide dismutase family.</text>
</comment>
<dbReference type="CDD" id="cd00305">
    <property type="entry name" value="Cu-Zn_Superoxide_Dismutase"/>
    <property type="match status" value="1"/>
</dbReference>
<dbReference type="Pfam" id="PF00080">
    <property type="entry name" value="Sod_Cu"/>
    <property type="match status" value="1"/>
</dbReference>
<evidence type="ECO:0000313" key="6">
    <source>
        <dbReference type="Proteomes" id="UP001597371"/>
    </source>
</evidence>
<dbReference type="SUPFAM" id="SSF49329">
    <property type="entry name" value="Cu,Zn superoxide dismutase-like"/>
    <property type="match status" value="1"/>
</dbReference>
<dbReference type="InterPro" id="IPR001424">
    <property type="entry name" value="SOD_Cu_Zn_dom"/>
</dbReference>
<comment type="caution">
    <text evidence="5">The sequence shown here is derived from an EMBL/GenBank/DDBJ whole genome shotgun (WGS) entry which is preliminary data.</text>
</comment>
<keyword evidence="3" id="KW-0732">Signal</keyword>
<evidence type="ECO:0000256" key="3">
    <source>
        <dbReference type="SAM" id="SignalP"/>
    </source>
</evidence>
<keyword evidence="2" id="KW-0186">Copper</keyword>
<evidence type="ECO:0000313" key="5">
    <source>
        <dbReference type="EMBL" id="MFD2236717.1"/>
    </source>
</evidence>